<feature type="region of interest" description="Disordered" evidence="1">
    <location>
        <begin position="114"/>
        <end position="136"/>
    </location>
</feature>
<keyword evidence="3" id="KW-1185">Reference proteome</keyword>
<reference evidence="2 3" key="1">
    <citation type="submission" date="2019-06" db="EMBL/GenBank/DDBJ databases">
        <title>Wine fermentation using esterase from Monascus purpureus.</title>
        <authorList>
            <person name="Geng C."/>
            <person name="Zhang Y."/>
        </authorList>
    </citation>
    <scope>NUCLEOTIDE SEQUENCE [LARGE SCALE GENOMIC DNA]</scope>
    <source>
        <strain evidence="2">HQ1</strain>
    </source>
</reference>
<gene>
    <name evidence="2" type="ORF">MPDQ_005228</name>
</gene>
<feature type="compositionally biased region" description="Polar residues" evidence="1">
    <location>
        <begin position="36"/>
        <end position="63"/>
    </location>
</feature>
<sequence length="246" mass="26930">MLASKPVFMNLRAVSSSKPQVTHPELVRQSIAASDGCSNLSERTLSPSSRGSTTQRYTTQVTDRTLRTPSPLGNGMHTYILSEEGRDWNTTAAATNVTVRFPWQRVAQLSYISDTATDPRDSSDYDGGTPTPVDDTPYIRFAISQLTREDSDDADERGGWNEGLDYPVRPAASAQQLLLQRPAQRSAEAEMSVVVDPQKYSVVSCSATSSTNGTRVTRVIKTLAARGISWLNSFRKSRRPSLPSAL</sequence>
<comment type="caution">
    <text evidence="2">The sequence shown here is derived from an EMBL/GenBank/DDBJ whole genome shotgun (WGS) entry which is preliminary data.</text>
</comment>
<accession>A0A507QWQ5</accession>
<evidence type="ECO:0000313" key="2">
    <source>
        <dbReference type="EMBL" id="TQB74029.1"/>
    </source>
</evidence>
<proteinExistence type="predicted"/>
<dbReference type="Proteomes" id="UP000319663">
    <property type="component" value="Unassembled WGS sequence"/>
</dbReference>
<organism evidence="2 3">
    <name type="scientific">Monascus purpureus</name>
    <name type="common">Red mold</name>
    <name type="synonym">Monascus anka</name>
    <dbReference type="NCBI Taxonomy" id="5098"/>
    <lineage>
        <taxon>Eukaryota</taxon>
        <taxon>Fungi</taxon>
        <taxon>Dikarya</taxon>
        <taxon>Ascomycota</taxon>
        <taxon>Pezizomycotina</taxon>
        <taxon>Eurotiomycetes</taxon>
        <taxon>Eurotiomycetidae</taxon>
        <taxon>Eurotiales</taxon>
        <taxon>Aspergillaceae</taxon>
        <taxon>Monascus</taxon>
    </lineage>
</organism>
<feature type="region of interest" description="Disordered" evidence="1">
    <location>
        <begin position="146"/>
        <end position="165"/>
    </location>
</feature>
<dbReference type="AlphaFoldDB" id="A0A507QWQ5"/>
<protein>
    <submittedName>
        <fullName evidence="2">Uncharacterized protein</fullName>
    </submittedName>
</protein>
<evidence type="ECO:0000256" key="1">
    <source>
        <dbReference type="SAM" id="MobiDB-lite"/>
    </source>
</evidence>
<name>A0A507QWQ5_MONPU</name>
<dbReference type="STRING" id="5098.A0A507QWQ5"/>
<dbReference type="EMBL" id="VIFY01000036">
    <property type="protein sequence ID" value="TQB74029.1"/>
    <property type="molecule type" value="Genomic_DNA"/>
</dbReference>
<dbReference type="OrthoDB" id="3057599at2759"/>
<evidence type="ECO:0000313" key="3">
    <source>
        <dbReference type="Proteomes" id="UP000319663"/>
    </source>
</evidence>
<feature type="region of interest" description="Disordered" evidence="1">
    <location>
        <begin position="34"/>
        <end position="75"/>
    </location>
</feature>